<evidence type="ECO:0000256" key="4">
    <source>
        <dbReference type="ARBA" id="ARBA00022989"/>
    </source>
</evidence>
<feature type="region of interest" description="Disordered" evidence="7">
    <location>
        <begin position="1"/>
        <end position="20"/>
    </location>
</feature>
<keyword evidence="3 8" id="KW-0812">Transmembrane</keyword>
<feature type="transmembrane region" description="Helical" evidence="8">
    <location>
        <begin position="40"/>
        <end position="59"/>
    </location>
</feature>
<evidence type="ECO:0000259" key="9">
    <source>
        <dbReference type="Pfam" id="PF02706"/>
    </source>
</evidence>
<feature type="domain" description="Tyrosine-protein kinase G-rich" evidence="10">
    <location>
        <begin position="310"/>
        <end position="384"/>
    </location>
</feature>
<feature type="compositionally biased region" description="Polar residues" evidence="7">
    <location>
        <begin position="1"/>
        <end position="16"/>
    </location>
</feature>
<evidence type="ECO:0000256" key="2">
    <source>
        <dbReference type="ARBA" id="ARBA00022475"/>
    </source>
</evidence>
<protein>
    <submittedName>
        <fullName evidence="11">Wzz/FepE/Etk N-terminal domain-containing protein</fullName>
    </submittedName>
</protein>
<keyword evidence="2" id="KW-1003">Cell membrane</keyword>
<accession>A0ABU9D622</accession>
<evidence type="ECO:0000259" key="10">
    <source>
        <dbReference type="Pfam" id="PF13807"/>
    </source>
</evidence>
<proteinExistence type="predicted"/>
<comment type="subcellular location">
    <subcellularLocation>
        <location evidence="1">Cell membrane</location>
        <topology evidence="1">Multi-pass membrane protein</topology>
    </subcellularLocation>
</comment>
<dbReference type="InterPro" id="IPR003856">
    <property type="entry name" value="LPS_length_determ_N"/>
</dbReference>
<reference evidence="11 12" key="1">
    <citation type="submission" date="2024-04" db="EMBL/GenBank/DDBJ databases">
        <authorList>
            <person name="Abashina T."/>
            <person name="Shaikin A."/>
        </authorList>
    </citation>
    <scope>NUCLEOTIDE SEQUENCE [LARGE SCALE GENOMIC DNA]</scope>
    <source>
        <strain evidence="11 12">AAFK</strain>
    </source>
</reference>
<evidence type="ECO:0000313" key="12">
    <source>
        <dbReference type="Proteomes" id="UP001446205"/>
    </source>
</evidence>
<keyword evidence="5 8" id="KW-0472">Membrane</keyword>
<dbReference type="RefSeq" id="WP_341370065.1">
    <property type="nucleotide sequence ID" value="NZ_JBBPCO010000003.1"/>
</dbReference>
<keyword evidence="6" id="KW-0175">Coiled coil</keyword>
<dbReference type="Pfam" id="PF13807">
    <property type="entry name" value="GNVR"/>
    <property type="match status" value="1"/>
</dbReference>
<sequence>MSNTYTNTESAPNPSNRPEEDEDEISLLDLLIVLAKRKKLIFSVTLFFVLAAVVISLLMRPVYTATTKLLPPQQQDSGAAAMLSQVLGGAAGLAGGALGIKNSNDLYIGMLESREIRGMLIKQFGLQKRYETKTLDDTLNALEGRTEVKAGKDGIISISVDDKDPRFAARLANAYPEALDRLTHKLALTEASQKRVFFERQLKDAQVHLANAEDQLRSVQERTGLIEPGSQASAVIQAVAQARAQIAAKEVQLAGMRAYAAPGNPDLQRTQQELDELRAGLKRLEQRNSAAGDIMIPTGKVPELGLEYTRQFREVKYRETLFELMAKQVEMARLEEARNAPLIQVLDIATPPAYKSKPKRTLMVALAGVVGLFIGIFWAFIREAAERQRQDPEQAERLNLLHKYLWSR</sequence>
<name>A0ABU9D622_9PROT</name>
<feature type="domain" description="Polysaccharide chain length determinant N-terminal" evidence="9">
    <location>
        <begin position="23"/>
        <end position="123"/>
    </location>
</feature>
<dbReference type="InterPro" id="IPR032807">
    <property type="entry name" value="GNVR"/>
</dbReference>
<feature type="coiled-coil region" evidence="6">
    <location>
        <begin position="195"/>
        <end position="222"/>
    </location>
</feature>
<organism evidence="11 12">
    <name type="scientific">Thermithiobacillus plumbiphilus</name>
    <dbReference type="NCBI Taxonomy" id="1729899"/>
    <lineage>
        <taxon>Bacteria</taxon>
        <taxon>Pseudomonadati</taxon>
        <taxon>Pseudomonadota</taxon>
        <taxon>Acidithiobacillia</taxon>
        <taxon>Acidithiobacillales</taxon>
        <taxon>Thermithiobacillaceae</taxon>
        <taxon>Thermithiobacillus</taxon>
    </lineage>
</organism>
<dbReference type="EMBL" id="JBBPCO010000003">
    <property type="protein sequence ID" value="MEK8088999.1"/>
    <property type="molecule type" value="Genomic_DNA"/>
</dbReference>
<feature type="transmembrane region" description="Helical" evidence="8">
    <location>
        <begin position="79"/>
        <end position="100"/>
    </location>
</feature>
<evidence type="ECO:0000256" key="3">
    <source>
        <dbReference type="ARBA" id="ARBA00022692"/>
    </source>
</evidence>
<dbReference type="InterPro" id="IPR050445">
    <property type="entry name" value="Bact_polysacc_biosynth/exp"/>
</dbReference>
<evidence type="ECO:0000256" key="7">
    <source>
        <dbReference type="SAM" id="MobiDB-lite"/>
    </source>
</evidence>
<keyword evidence="4 8" id="KW-1133">Transmembrane helix</keyword>
<dbReference type="Proteomes" id="UP001446205">
    <property type="component" value="Unassembled WGS sequence"/>
</dbReference>
<keyword evidence="12" id="KW-1185">Reference proteome</keyword>
<evidence type="ECO:0000256" key="8">
    <source>
        <dbReference type="SAM" id="Phobius"/>
    </source>
</evidence>
<evidence type="ECO:0000256" key="6">
    <source>
        <dbReference type="SAM" id="Coils"/>
    </source>
</evidence>
<evidence type="ECO:0000256" key="1">
    <source>
        <dbReference type="ARBA" id="ARBA00004651"/>
    </source>
</evidence>
<dbReference type="Pfam" id="PF02706">
    <property type="entry name" value="Wzz"/>
    <property type="match status" value="1"/>
</dbReference>
<dbReference type="PANTHER" id="PTHR32309">
    <property type="entry name" value="TYROSINE-PROTEIN KINASE"/>
    <property type="match status" value="1"/>
</dbReference>
<evidence type="ECO:0000256" key="5">
    <source>
        <dbReference type="ARBA" id="ARBA00023136"/>
    </source>
</evidence>
<gene>
    <name evidence="11" type="ORF">WOB96_04395</name>
</gene>
<feature type="transmembrane region" description="Helical" evidence="8">
    <location>
        <begin position="362"/>
        <end position="381"/>
    </location>
</feature>
<evidence type="ECO:0000313" key="11">
    <source>
        <dbReference type="EMBL" id="MEK8088999.1"/>
    </source>
</evidence>
<dbReference type="PANTHER" id="PTHR32309:SF13">
    <property type="entry name" value="FERRIC ENTEROBACTIN TRANSPORT PROTEIN FEPE"/>
    <property type="match status" value="1"/>
</dbReference>
<comment type="caution">
    <text evidence="11">The sequence shown here is derived from an EMBL/GenBank/DDBJ whole genome shotgun (WGS) entry which is preliminary data.</text>
</comment>